<dbReference type="InterPro" id="IPR050366">
    <property type="entry name" value="BP-dependent_transpt_permease"/>
</dbReference>
<comment type="subcellular location">
    <subcellularLocation>
        <location evidence="1 7">Cell membrane</location>
        <topology evidence="1 7">Multi-pass membrane protein</topology>
    </subcellularLocation>
</comment>
<evidence type="ECO:0000256" key="1">
    <source>
        <dbReference type="ARBA" id="ARBA00004651"/>
    </source>
</evidence>
<feature type="transmembrane region" description="Helical" evidence="7">
    <location>
        <begin position="194"/>
        <end position="213"/>
    </location>
</feature>
<dbReference type="OrthoDB" id="9812701at2"/>
<feature type="transmembrane region" description="Helical" evidence="7">
    <location>
        <begin position="70"/>
        <end position="90"/>
    </location>
</feature>
<keyword evidence="11" id="KW-1185">Reference proteome</keyword>
<evidence type="ECO:0000256" key="6">
    <source>
        <dbReference type="ARBA" id="ARBA00023136"/>
    </source>
</evidence>
<dbReference type="Gene3D" id="1.10.3720.10">
    <property type="entry name" value="MetI-like"/>
    <property type="match status" value="1"/>
</dbReference>
<dbReference type="GO" id="GO:0055085">
    <property type="term" value="P:transmembrane transport"/>
    <property type="evidence" value="ECO:0007669"/>
    <property type="project" value="InterPro"/>
</dbReference>
<sequence>MPNTPDNNPLTSSGPEPVHVTPGDADIRGLRWVAEVDTDDVLTRDQLIPDDAPMGMWGEAWKHLRRRPMFWIASLIILFVILLAAVPGLFTNLDPHHADLAKSLNGPEDGHIFGFTQQGYDVYARTIYGARASVVCGIATTLLVTVLGVIIGAIAGYRGGWIDSVLSRITDTFFAIPLLLAAIVLMQVFSVRTIWTVVLVLALFGWPQMARIVRSSVMSVKNNDYVTASRALGLSRTAILIKHVLPNCLAPIIVMATTSLGIYIVAEATLSYLGIGLPPTEVSWGNDISAAQNSIRYQPAVLFYPAGFLALTVLGFILLGDTLKDALDPKERTR</sequence>
<feature type="compositionally biased region" description="Polar residues" evidence="8">
    <location>
        <begin position="1"/>
        <end position="14"/>
    </location>
</feature>
<protein>
    <submittedName>
        <fullName evidence="10">ABC transporter permease</fullName>
    </submittedName>
</protein>
<dbReference type="GO" id="GO:0005886">
    <property type="term" value="C:plasma membrane"/>
    <property type="evidence" value="ECO:0007669"/>
    <property type="project" value="UniProtKB-SubCell"/>
</dbReference>
<dbReference type="InterPro" id="IPR000515">
    <property type="entry name" value="MetI-like"/>
</dbReference>
<reference evidence="10 11" key="1">
    <citation type="submission" date="2018-09" db="EMBL/GenBank/DDBJ databases">
        <title>Optimization and identification of Corynebacterium falsenii FN1-14 from fish paste.</title>
        <authorList>
            <person name="Daroonpunt R."/>
            <person name="Tanasupawat S."/>
        </authorList>
    </citation>
    <scope>NUCLEOTIDE SEQUENCE [LARGE SCALE GENOMIC DNA]</scope>
    <source>
        <strain evidence="10 11">FN1-14</strain>
    </source>
</reference>
<dbReference type="Pfam" id="PF00528">
    <property type="entry name" value="BPD_transp_1"/>
    <property type="match status" value="1"/>
</dbReference>
<keyword evidence="5 7" id="KW-1133">Transmembrane helix</keyword>
<comment type="similarity">
    <text evidence="7">Belongs to the binding-protein-dependent transport system permease family.</text>
</comment>
<evidence type="ECO:0000256" key="3">
    <source>
        <dbReference type="ARBA" id="ARBA00022475"/>
    </source>
</evidence>
<keyword evidence="3" id="KW-1003">Cell membrane</keyword>
<keyword evidence="2 7" id="KW-0813">Transport</keyword>
<dbReference type="Proteomes" id="UP000285278">
    <property type="component" value="Unassembled WGS sequence"/>
</dbReference>
<gene>
    <name evidence="10" type="ORF">D3M95_08000</name>
</gene>
<dbReference type="PROSITE" id="PS50928">
    <property type="entry name" value="ABC_TM1"/>
    <property type="match status" value="1"/>
</dbReference>
<feature type="transmembrane region" description="Helical" evidence="7">
    <location>
        <begin position="302"/>
        <end position="320"/>
    </location>
</feature>
<dbReference type="PANTHER" id="PTHR43386">
    <property type="entry name" value="OLIGOPEPTIDE TRANSPORT SYSTEM PERMEASE PROTEIN APPC"/>
    <property type="match status" value="1"/>
</dbReference>
<feature type="transmembrane region" description="Helical" evidence="7">
    <location>
        <begin position="244"/>
        <end position="266"/>
    </location>
</feature>
<feature type="region of interest" description="Disordered" evidence="8">
    <location>
        <begin position="1"/>
        <end position="23"/>
    </location>
</feature>
<dbReference type="SUPFAM" id="SSF161098">
    <property type="entry name" value="MetI-like"/>
    <property type="match status" value="1"/>
</dbReference>
<accession>A0A418Q679</accession>
<organism evidence="10 11">
    <name type="scientific">Corynebacterium falsenii</name>
    <dbReference type="NCBI Taxonomy" id="108486"/>
    <lineage>
        <taxon>Bacteria</taxon>
        <taxon>Bacillati</taxon>
        <taxon>Actinomycetota</taxon>
        <taxon>Actinomycetes</taxon>
        <taxon>Mycobacteriales</taxon>
        <taxon>Corynebacteriaceae</taxon>
        <taxon>Corynebacterium</taxon>
    </lineage>
</organism>
<keyword evidence="6 7" id="KW-0472">Membrane</keyword>
<dbReference type="AlphaFoldDB" id="A0A418Q679"/>
<feature type="domain" description="ABC transmembrane type-1" evidence="9">
    <location>
        <begin position="130"/>
        <end position="320"/>
    </location>
</feature>
<dbReference type="EMBL" id="QXJK01000008">
    <property type="protein sequence ID" value="RIX34260.1"/>
    <property type="molecule type" value="Genomic_DNA"/>
</dbReference>
<dbReference type="RefSeq" id="WP_025402098.1">
    <property type="nucleotide sequence ID" value="NZ_CBCRUA010000010.1"/>
</dbReference>
<proteinExistence type="inferred from homology"/>
<evidence type="ECO:0000313" key="11">
    <source>
        <dbReference type="Proteomes" id="UP000285278"/>
    </source>
</evidence>
<evidence type="ECO:0000256" key="5">
    <source>
        <dbReference type="ARBA" id="ARBA00022989"/>
    </source>
</evidence>
<evidence type="ECO:0000256" key="2">
    <source>
        <dbReference type="ARBA" id="ARBA00022448"/>
    </source>
</evidence>
<dbReference type="Pfam" id="PF12911">
    <property type="entry name" value="OppC_N"/>
    <property type="match status" value="1"/>
</dbReference>
<dbReference type="CDD" id="cd06261">
    <property type="entry name" value="TM_PBP2"/>
    <property type="match status" value="1"/>
</dbReference>
<evidence type="ECO:0000259" key="9">
    <source>
        <dbReference type="PROSITE" id="PS50928"/>
    </source>
</evidence>
<evidence type="ECO:0000256" key="8">
    <source>
        <dbReference type="SAM" id="MobiDB-lite"/>
    </source>
</evidence>
<evidence type="ECO:0000313" key="10">
    <source>
        <dbReference type="EMBL" id="RIX34260.1"/>
    </source>
</evidence>
<feature type="transmembrane region" description="Helical" evidence="7">
    <location>
        <begin position="132"/>
        <end position="157"/>
    </location>
</feature>
<name>A0A418Q679_9CORY</name>
<dbReference type="STRING" id="1451189.CFAL_02190"/>
<comment type="caution">
    <text evidence="10">The sequence shown here is derived from an EMBL/GenBank/DDBJ whole genome shotgun (WGS) entry which is preliminary data.</text>
</comment>
<dbReference type="InterPro" id="IPR035906">
    <property type="entry name" value="MetI-like_sf"/>
</dbReference>
<dbReference type="InterPro" id="IPR025966">
    <property type="entry name" value="OppC_N"/>
</dbReference>
<evidence type="ECO:0000256" key="4">
    <source>
        <dbReference type="ARBA" id="ARBA00022692"/>
    </source>
</evidence>
<dbReference type="PANTHER" id="PTHR43386:SF6">
    <property type="entry name" value="ABC TRANSPORTER PERMEASE PROTEIN"/>
    <property type="match status" value="1"/>
</dbReference>
<evidence type="ECO:0000256" key="7">
    <source>
        <dbReference type="RuleBase" id="RU363032"/>
    </source>
</evidence>
<keyword evidence="4 7" id="KW-0812">Transmembrane</keyword>
<feature type="transmembrane region" description="Helical" evidence="7">
    <location>
        <begin position="169"/>
        <end position="188"/>
    </location>
</feature>